<dbReference type="InterPro" id="IPR013230">
    <property type="entry name" value="Peptidase_M15A_C"/>
</dbReference>
<keyword evidence="4" id="KW-1185">Reference proteome</keyword>
<reference evidence="3 4" key="2">
    <citation type="journal article" date="2015" name="Antonie Van Leeuwenhoek">
        <title>Ecophysiological diversity of a novel member of the genus Alteromonas, and description of Alteromonas mediterranea sp. nov.</title>
        <authorList>
            <person name="Ivanova E.P."/>
            <person name="Lopez-Perez M."/>
            <person name="Zabalos M."/>
            <person name="Nguyen S.H."/>
            <person name="Webb H.K."/>
            <person name="Ryan J."/>
            <person name="Lagutin K."/>
            <person name="Vyssotski M."/>
            <person name="Crawford R.J."/>
            <person name="Rodriguez-Valera F."/>
        </authorList>
    </citation>
    <scope>NUCLEOTIDE SEQUENCE [LARGE SCALE GENOMIC DNA]</scope>
    <source>
        <strain evidence="4">DSM 17117 / CIP 110805 / LMG 28347 / Deep ecotype</strain>
    </source>
</reference>
<evidence type="ECO:0000313" key="4">
    <source>
        <dbReference type="Proteomes" id="UP000001870"/>
    </source>
</evidence>
<name>F2G623_ALTMD</name>
<evidence type="ECO:0000259" key="2">
    <source>
        <dbReference type="Pfam" id="PF08291"/>
    </source>
</evidence>
<evidence type="ECO:0000313" key="3">
    <source>
        <dbReference type="EMBL" id="AEA98541.2"/>
    </source>
</evidence>
<accession>F2G623</accession>
<dbReference type="InterPro" id="IPR009045">
    <property type="entry name" value="Zn_M74/Hedgehog-like"/>
</dbReference>
<proteinExistence type="predicted"/>
<dbReference type="HOGENOM" id="CLU_078195_0_0_6"/>
<gene>
    <name evidence="3" type="ordered locus">MADE_1012025</name>
</gene>
<dbReference type="RefSeq" id="WP_023559756.1">
    <property type="nucleotide sequence ID" value="NC_011138.3"/>
</dbReference>
<feature type="signal peptide" evidence="1">
    <location>
        <begin position="1"/>
        <end position="32"/>
    </location>
</feature>
<keyword evidence="1" id="KW-0732">Signal</keyword>
<feature type="domain" description="Peptidase M15A C-terminal" evidence="2">
    <location>
        <begin position="205"/>
        <end position="288"/>
    </location>
</feature>
<dbReference type="Pfam" id="PF08291">
    <property type="entry name" value="Peptidase_M15_3"/>
    <property type="match status" value="1"/>
</dbReference>
<dbReference type="Gene3D" id="3.30.1380.10">
    <property type="match status" value="1"/>
</dbReference>
<feature type="chain" id="PRO_5003282511" description="Peptidase M15A C-terminal domain-containing protein" evidence="1">
    <location>
        <begin position="33"/>
        <end position="355"/>
    </location>
</feature>
<dbReference type="AlphaFoldDB" id="F2G623"/>
<reference evidence="3 4" key="1">
    <citation type="journal article" date="2008" name="ISME J.">
        <title>Comparative genomics of two ecotypes of the marine planktonic copiotroph Alteromonas macleodii suggests alternative lifestyles associated with different kinds of particulate organic matter.</title>
        <authorList>
            <person name="Ivars-Martinez E."/>
            <person name="Martin-Cuadrado A.B."/>
            <person name="D'Auria G."/>
            <person name="Mira A."/>
            <person name="Ferriera S."/>
            <person name="Johnson J."/>
            <person name="Friedman R."/>
            <person name="Rodriguez-Valera F."/>
        </authorList>
    </citation>
    <scope>NUCLEOTIDE SEQUENCE [LARGE SCALE GENOMIC DNA]</scope>
    <source>
        <strain evidence="4">DSM 17117 / CIP 110805 / LMG 28347 / Deep ecotype</strain>
    </source>
</reference>
<sequence>MMVTKDMKMIVSTLKASVVALVMLSTAQNVNAKPVEMVQGKASQTAARAAPHEPVVVENKAHLEDAEFSLKIDNIVVPYNAFSLFVLPEEVTELEIIYPQPDKTYQLFENGVMVEKSESMTWHWQAKDVPGEQRLEIRSEDGQVNMSLNVFVMVPAEEVQGGRLKYYHIGPYPDESEIKNKDVYVEPEGFIEVTEENQELLLSPHFKLKEFTSKQRSGYPKFVYLRPSLLLKLEMLRREMNMNSINVSNMVIMSGYRTPQYNKAIGNVKFSRHVYGDAADIFVDNDGNYRMDDLNKDGAVSIKDADVMARMIAELNKRSEYKGLIGGLGVYGPKPHRGPFIHVDTRGIKARWRKP</sequence>
<organism evidence="3 4">
    <name type="scientific">Alteromonas mediterranea (strain DSM 17117 / CIP 110805 / LMG 28347 / Deep ecotype)</name>
    <dbReference type="NCBI Taxonomy" id="1774373"/>
    <lineage>
        <taxon>Bacteria</taxon>
        <taxon>Pseudomonadati</taxon>
        <taxon>Pseudomonadota</taxon>
        <taxon>Gammaproteobacteria</taxon>
        <taxon>Alteromonadales</taxon>
        <taxon>Alteromonadaceae</taxon>
        <taxon>Alteromonas/Salinimonas group</taxon>
        <taxon>Alteromonas</taxon>
    </lineage>
</organism>
<dbReference type="KEGG" id="amc:MADE_1012025"/>
<evidence type="ECO:0000256" key="1">
    <source>
        <dbReference type="SAM" id="SignalP"/>
    </source>
</evidence>
<dbReference type="Proteomes" id="UP000001870">
    <property type="component" value="Chromosome"/>
</dbReference>
<dbReference type="EMBL" id="CP001103">
    <property type="protein sequence ID" value="AEA98541.2"/>
    <property type="molecule type" value="Genomic_DNA"/>
</dbReference>
<dbReference type="SUPFAM" id="SSF55166">
    <property type="entry name" value="Hedgehog/DD-peptidase"/>
    <property type="match status" value="1"/>
</dbReference>
<protein>
    <recommendedName>
        <fullName evidence="2">Peptidase M15A C-terminal domain-containing protein</fullName>
    </recommendedName>
</protein>